<reference evidence="1 2" key="1">
    <citation type="submission" date="2020-08" db="EMBL/GenBank/DDBJ databases">
        <title>Genomic Encyclopedia of Archaeal and Bacterial Type Strains, Phase II (KMG-II): from individual species to whole genera.</title>
        <authorList>
            <person name="Goeker M."/>
        </authorList>
    </citation>
    <scope>NUCLEOTIDE SEQUENCE [LARGE SCALE GENOMIC DNA]</scope>
    <source>
        <strain evidence="1 2">DSM 43850</strain>
    </source>
</reference>
<evidence type="ECO:0008006" key="3">
    <source>
        <dbReference type="Google" id="ProtNLM"/>
    </source>
</evidence>
<proteinExistence type="predicted"/>
<dbReference type="Gene3D" id="3.40.50.150">
    <property type="entry name" value="Vaccinia Virus protein VP39"/>
    <property type="match status" value="1"/>
</dbReference>
<protein>
    <recommendedName>
        <fullName evidence="3">S-adenosyl methyltransferase</fullName>
    </recommendedName>
</protein>
<comment type="caution">
    <text evidence="1">The sequence shown here is derived from an EMBL/GenBank/DDBJ whole genome shotgun (WGS) entry which is preliminary data.</text>
</comment>
<dbReference type="Pfam" id="PF04672">
    <property type="entry name" value="Methyltransf_19"/>
    <property type="match status" value="1"/>
</dbReference>
<dbReference type="SUPFAM" id="SSF53335">
    <property type="entry name" value="S-adenosyl-L-methionine-dependent methyltransferases"/>
    <property type="match status" value="1"/>
</dbReference>
<organism evidence="1 2">
    <name type="scientific">Kutzneria viridogrisea</name>
    <dbReference type="NCBI Taxonomy" id="47990"/>
    <lineage>
        <taxon>Bacteria</taxon>
        <taxon>Bacillati</taxon>
        <taxon>Actinomycetota</taxon>
        <taxon>Actinomycetes</taxon>
        <taxon>Pseudonocardiales</taxon>
        <taxon>Pseudonocardiaceae</taxon>
        <taxon>Kutzneria</taxon>
    </lineage>
</organism>
<name>A0ABR6BTD3_9PSEU</name>
<dbReference type="InterPro" id="IPR006764">
    <property type="entry name" value="SAM_dep_MeTrfase_SAV2177_type"/>
</dbReference>
<dbReference type="EMBL" id="JACJID010000006">
    <property type="protein sequence ID" value="MBA8930193.1"/>
    <property type="molecule type" value="Genomic_DNA"/>
</dbReference>
<sequence length="244" mass="26693">MYDYYLGGSHNFAVDRQRAAEVLVVLPQARVFARQNRAFLRRAVRYFVAQGIQQFLDLGAGLPTVGAAHEVAVECRVVYVDDEPTAVAHGQLLLAGNPLAACVQADITRPDEVLDHPDTQRILDFDQPLGVLLCAVLHFVPDERGPAGVVRAYREALAPGSMLALSHATATDYPDLLAEVVDTYRVTQNQAYPRTRAEVTGLVASFEQLVWPGVVYTPEWRPEHVADIGDPTESLAYAVVATCP</sequence>
<evidence type="ECO:0000313" key="1">
    <source>
        <dbReference type="EMBL" id="MBA8930193.1"/>
    </source>
</evidence>
<dbReference type="InterPro" id="IPR029063">
    <property type="entry name" value="SAM-dependent_MTases_sf"/>
</dbReference>
<accession>A0ABR6BTD3</accession>
<gene>
    <name evidence="1" type="ORF">BC739_007426</name>
</gene>
<dbReference type="Proteomes" id="UP000517916">
    <property type="component" value="Unassembled WGS sequence"/>
</dbReference>
<dbReference type="PIRSF" id="PIRSF017393">
    <property type="entry name" value="MTase_SAV2177"/>
    <property type="match status" value="1"/>
</dbReference>
<evidence type="ECO:0000313" key="2">
    <source>
        <dbReference type="Proteomes" id="UP000517916"/>
    </source>
</evidence>
<keyword evidence="2" id="KW-1185">Reference proteome</keyword>